<protein>
    <recommendedName>
        <fullName evidence="5">Sterol regulatory element-binding protein cleavage-activating protein</fullName>
    </recommendedName>
</protein>
<name>A0A9N9X2M0_PHACE</name>
<evidence type="ECO:0000256" key="20">
    <source>
        <dbReference type="PROSITE-ProRule" id="PRU00221"/>
    </source>
</evidence>
<evidence type="ECO:0000256" key="22">
    <source>
        <dbReference type="SAM" id="Phobius"/>
    </source>
</evidence>
<dbReference type="OrthoDB" id="361494at2759"/>
<evidence type="ECO:0000256" key="18">
    <source>
        <dbReference type="ARBA" id="ARBA00023221"/>
    </source>
</evidence>
<keyword evidence="14" id="KW-0446">Lipid-binding</keyword>
<feature type="repeat" description="WD" evidence="20">
    <location>
        <begin position="771"/>
        <end position="810"/>
    </location>
</feature>
<keyword evidence="9" id="KW-0677">Repeat</keyword>
<evidence type="ECO:0000256" key="10">
    <source>
        <dbReference type="ARBA" id="ARBA00022824"/>
    </source>
</evidence>
<comment type="similarity">
    <text evidence="4">Belongs to the WD repeat SCAP family.</text>
</comment>
<feature type="compositionally biased region" description="Polar residues" evidence="21">
    <location>
        <begin position="912"/>
        <end position="922"/>
    </location>
</feature>
<keyword evidence="8 22" id="KW-0812">Transmembrane</keyword>
<evidence type="ECO:0000256" key="6">
    <source>
        <dbReference type="ARBA" id="ARBA00022548"/>
    </source>
</evidence>
<dbReference type="PANTHER" id="PTHR46378:SF1">
    <property type="entry name" value="STEROL REGULATORY ELEMENT-BINDING PROTEIN CLEAVAGE-ACTIVATING PROTEIN"/>
    <property type="match status" value="1"/>
</dbReference>
<feature type="transmembrane region" description="Helical" evidence="22">
    <location>
        <begin position="712"/>
        <end position="734"/>
    </location>
</feature>
<evidence type="ECO:0000256" key="9">
    <source>
        <dbReference type="ARBA" id="ARBA00022737"/>
    </source>
</evidence>
<dbReference type="Pfam" id="PF12349">
    <property type="entry name" value="Sterol-sensing"/>
    <property type="match status" value="1"/>
</dbReference>
<organism evidence="24 25">
    <name type="scientific">Phaedon cochleariae</name>
    <name type="common">Mustard beetle</name>
    <dbReference type="NCBI Taxonomy" id="80249"/>
    <lineage>
        <taxon>Eukaryota</taxon>
        <taxon>Metazoa</taxon>
        <taxon>Ecdysozoa</taxon>
        <taxon>Arthropoda</taxon>
        <taxon>Hexapoda</taxon>
        <taxon>Insecta</taxon>
        <taxon>Pterygota</taxon>
        <taxon>Neoptera</taxon>
        <taxon>Endopterygota</taxon>
        <taxon>Coleoptera</taxon>
        <taxon>Polyphaga</taxon>
        <taxon>Cucujiformia</taxon>
        <taxon>Chrysomeloidea</taxon>
        <taxon>Chrysomelidae</taxon>
        <taxon>Chrysomelinae</taxon>
        <taxon>Chrysomelini</taxon>
        <taxon>Phaedon</taxon>
    </lineage>
</organism>
<dbReference type="GO" id="GO:0012507">
    <property type="term" value="C:ER to Golgi transport vesicle membrane"/>
    <property type="evidence" value="ECO:0007669"/>
    <property type="project" value="UniProtKB-SubCell"/>
</dbReference>
<evidence type="ECO:0000256" key="3">
    <source>
        <dbReference type="ARBA" id="ARBA00004653"/>
    </source>
</evidence>
<keyword evidence="18" id="KW-0753">Steroid metabolism</keyword>
<feature type="transmembrane region" description="Helical" evidence="22">
    <location>
        <begin position="394"/>
        <end position="412"/>
    </location>
</feature>
<feature type="region of interest" description="Disordered" evidence="21">
    <location>
        <begin position="905"/>
        <end position="929"/>
    </location>
</feature>
<evidence type="ECO:0000256" key="2">
    <source>
        <dbReference type="ARBA" id="ARBA00004557"/>
    </source>
</evidence>
<keyword evidence="10" id="KW-0256">Endoplasmic reticulum</keyword>
<dbReference type="SUPFAM" id="SSF82866">
    <property type="entry name" value="Multidrug efflux transporter AcrB transmembrane domain"/>
    <property type="match status" value="1"/>
</dbReference>
<reference evidence="24" key="1">
    <citation type="submission" date="2022-01" db="EMBL/GenBank/DDBJ databases">
        <authorList>
            <person name="King R."/>
        </authorList>
    </citation>
    <scope>NUCLEOTIDE SEQUENCE</scope>
</reference>
<dbReference type="InterPro" id="IPR001680">
    <property type="entry name" value="WD40_rpt"/>
</dbReference>
<accession>A0A9N9X2M0</accession>
<keyword evidence="7 20" id="KW-0853">WD repeat</keyword>
<dbReference type="PANTHER" id="PTHR46378">
    <property type="entry name" value="STEROL REGULATORY ELEMENT-BINDING PROTEIN CLEAVAGE-ACTIVATING PROTEIN"/>
    <property type="match status" value="1"/>
</dbReference>
<comment type="subcellular location">
    <subcellularLocation>
        <location evidence="2">Cytoplasmic vesicle</location>
        <location evidence="2">COPII-coated vesicle membrane</location>
        <topology evidence="2">Multi-pass membrane protein</topology>
    </subcellularLocation>
    <subcellularLocation>
        <location evidence="1">Endoplasmic reticulum membrane</location>
        <topology evidence="1">Multi-pass membrane protein</topology>
    </subcellularLocation>
    <subcellularLocation>
        <location evidence="3">Golgi apparatus membrane</location>
        <topology evidence="3">Multi-pass membrane protein</topology>
    </subcellularLocation>
</comment>
<evidence type="ECO:0000313" key="25">
    <source>
        <dbReference type="Proteomes" id="UP001153737"/>
    </source>
</evidence>
<dbReference type="GO" id="GO:0008203">
    <property type="term" value="P:cholesterol metabolic process"/>
    <property type="evidence" value="ECO:0007669"/>
    <property type="project" value="UniProtKB-KW"/>
</dbReference>
<keyword evidence="11 22" id="KW-1133">Transmembrane helix</keyword>
<keyword evidence="25" id="KW-1185">Reference proteome</keyword>
<reference evidence="24" key="2">
    <citation type="submission" date="2022-10" db="EMBL/GenBank/DDBJ databases">
        <authorList>
            <consortium name="ENA_rothamsted_submissions"/>
            <consortium name="culmorum"/>
            <person name="King R."/>
        </authorList>
    </citation>
    <scope>NUCLEOTIDE SEQUENCE</scope>
</reference>
<evidence type="ECO:0000259" key="23">
    <source>
        <dbReference type="PROSITE" id="PS50156"/>
    </source>
</evidence>
<keyword evidence="15 22" id="KW-0472">Membrane</keyword>
<feature type="transmembrane region" description="Helical" evidence="22">
    <location>
        <begin position="310"/>
        <end position="335"/>
    </location>
</feature>
<gene>
    <name evidence="24" type="ORF">PHAECO_LOCUS1681</name>
</gene>
<evidence type="ECO:0000256" key="16">
    <source>
        <dbReference type="ARBA" id="ARBA00023166"/>
    </source>
</evidence>
<dbReference type="InterPro" id="IPR000731">
    <property type="entry name" value="SSD"/>
</dbReference>
<evidence type="ECO:0000256" key="21">
    <source>
        <dbReference type="SAM" id="MobiDB-lite"/>
    </source>
</evidence>
<keyword evidence="12" id="KW-0333">Golgi apparatus</keyword>
<evidence type="ECO:0000256" key="12">
    <source>
        <dbReference type="ARBA" id="ARBA00023034"/>
    </source>
</evidence>
<feature type="transmembrane region" description="Helical" evidence="22">
    <location>
        <begin position="418"/>
        <end position="440"/>
    </location>
</feature>
<feature type="transmembrane region" description="Helical" evidence="22">
    <location>
        <begin position="347"/>
        <end position="373"/>
    </location>
</feature>
<feature type="transmembrane region" description="Helical" evidence="22">
    <location>
        <begin position="279"/>
        <end position="298"/>
    </location>
</feature>
<dbReference type="Pfam" id="PF24017">
    <property type="entry name" value="Beta-prop_SCAP"/>
    <property type="match status" value="1"/>
</dbReference>
<keyword evidence="16" id="KW-1207">Sterol metabolism</keyword>
<dbReference type="GO" id="GO:0032934">
    <property type="term" value="F:sterol binding"/>
    <property type="evidence" value="ECO:0007669"/>
    <property type="project" value="InterPro"/>
</dbReference>
<feature type="transmembrane region" description="Helical" evidence="22">
    <location>
        <begin position="521"/>
        <end position="539"/>
    </location>
</feature>
<comment type="function">
    <text evidence="19">Escort protein required for cholesterol as well as lipid homeostasis. Regulates export of the SCAP-SREBP complex from the endoplasmic reticulum to the Golgi upon low cholesterol, thereby regulating the processing of sterol regulatory element-binding proteins (SREBPs) SREBF1/SREBP1 and SREBF2/SREBP2. At high sterol concentrations, formation of a ternary complex with INSIG (INSIG1 or INSIG2) leads to mask the ER export signal in SCAP, promoting retention of the complex in the endoplasmic reticulum. Low sterol concentrations trigger release of INSIG, a conformational change in the SSD domain of SCAP, unmasking of the ER export signal, promoting recruitment into COPII-coated vesicles and transport of the SCAP-SREBP to the Golgi: in the Golgi, SREBPs are then processed, releasing the transcription factor fragment of SREBPs from the membrane, its import into the nucleus and up-regulation of LDLR, INSIG1 and the mevalonate pathway. Binds cholesterol via its SSD domain.</text>
</comment>
<evidence type="ECO:0000256" key="8">
    <source>
        <dbReference type="ARBA" id="ARBA00022692"/>
    </source>
</evidence>
<dbReference type="InterPro" id="IPR030225">
    <property type="entry name" value="SCAP"/>
</dbReference>
<evidence type="ECO:0000256" key="17">
    <source>
        <dbReference type="ARBA" id="ARBA00023180"/>
    </source>
</evidence>
<dbReference type="GO" id="GO:0032933">
    <property type="term" value="P:SREBP signaling pathway"/>
    <property type="evidence" value="ECO:0007669"/>
    <property type="project" value="InterPro"/>
</dbReference>
<evidence type="ECO:0000256" key="11">
    <source>
        <dbReference type="ARBA" id="ARBA00022989"/>
    </source>
</evidence>
<evidence type="ECO:0000256" key="15">
    <source>
        <dbReference type="ARBA" id="ARBA00023136"/>
    </source>
</evidence>
<dbReference type="SMART" id="SM00320">
    <property type="entry name" value="WD40"/>
    <property type="match status" value="4"/>
</dbReference>
<dbReference type="EMBL" id="OU896716">
    <property type="protein sequence ID" value="CAG9814063.1"/>
    <property type="molecule type" value="Genomic_DNA"/>
</dbReference>
<keyword evidence="13" id="KW-0443">Lipid metabolism</keyword>
<evidence type="ECO:0000256" key="7">
    <source>
        <dbReference type="ARBA" id="ARBA00022574"/>
    </source>
</evidence>
<dbReference type="GO" id="GO:0032936">
    <property type="term" value="C:SREBP-SCAP complex"/>
    <property type="evidence" value="ECO:0007669"/>
    <property type="project" value="TreeGrafter"/>
</dbReference>
<dbReference type="Gene3D" id="2.130.10.10">
    <property type="entry name" value="YVTN repeat-like/Quinoprotein amine dehydrogenase"/>
    <property type="match status" value="2"/>
</dbReference>
<dbReference type="PROSITE" id="PS50156">
    <property type="entry name" value="SSD"/>
    <property type="match status" value="1"/>
</dbReference>
<dbReference type="InterPro" id="IPR057041">
    <property type="entry name" value="SCAP_N"/>
</dbReference>
<proteinExistence type="inferred from homology"/>
<evidence type="ECO:0000256" key="13">
    <source>
        <dbReference type="ARBA" id="ARBA00023098"/>
    </source>
</evidence>
<dbReference type="GO" id="GO:0005789">
    <property type="term" value="C:endoplasmic reticulum membrane"/>
    <property type="evidence" value="ECO:0007669"/>
    <property type="project" value="UniProtKB-SubCell"/>
</dbReference>
<feature type="domain" description="SSD" evidence="23">
    <location>
        <begin position="281"/>
        <end position="440"/>
    </location>
</feature>
<dbReference type="Proteomes" id="UP001153737">
    <property type="component" value="Chromosome 10"/>
</dbReference>
<sequence>MVSQGEQPLHSGVKGKTTLQEKVATLYYTLGLFCITYPVCVLSLAILVIIVSWLPLVNLPFPGKGPQVWSSNLNSTDGVQPFCYVQQVVVRVGVMPWEQDLTLGDAFRAPLYEAFKLLEVVRNYQDTESSKTLGHLCLHIEAIKKTKNDLLNILPQYSCLVLSPANFWHQDVQQFADDESLLTTIFSHHSFQKGKTSTSDMLFGMHLFDTGIKRYPIRNRQRIIQYAVTLFFKEYDHRFVEGLREKLRTLYPLFQNDNKSTGYNLNDTVLIQYPGEINYIELVPILVSFILVFLYYYYCVRKIELIRSKFGMACTATFTIFSNLTMTMGICFFFGLTLNFEGGKGIFPYLTLLIGLENVIVLTKSVVATPLHLDVKIRNAQGLSKEGWSITKNLLLEITVLTFGLFTFVPAIQEFCIFSIVALITDYFLQMFFFLTILGLDMNRTTNSIENLNQNFRNSIYQQQNFFDKTNLSMKGMIRSKSHPRLSSFPATIVAGQTQGVQDKKIPRRVKLVNIWARTRFFQRSFMLLMVIWIGMIAYNSDLMNHYVVKAVFDEKTNENSSEANLETYPSIRLLSTHVTIKPIEVNYVTYTPVDTDYQLNETQGVEKLKHPEYSPWLKLSSRHWSSILKKYNISLSGQVIAVMPNIKLSHMVRPEQAVLLRNPKEKYGDQFRWHALAAALDPIDFSDSESAMGTTVPQSEQPFYPTSPMEILLTTILCVISVVVLAYALVVLYRCVCSRNYAEWRASWSNERAEESQDEQVLLEAVPVMLEGHQQEIECVTADGANIVSACLGGQLKVWDSNTGELISHIDRKFFFSDNKPVDLAAELDDILSDYESGSPPSRDELFPRLLNKINTDFSHNTDNPTPTYTDSKYDFNKSYRYFYYNHNFDVRQRHRYDCLGDDSTTRRSFSETPQKRQSLGNDDVDFGARSSLKSDVSSRSDSARDSSNFSECRLSPIWCMDYQDNLIVIGCADGRLEFWEAMTGKLKCIFEDGSGSSINHLKIVGAKVVAARLCGTLEIFQLQTYNQGRPIDWNFTCAYRRMHVRTASAGSISERDLKKTETDDDLRCIKLHTIKAHQQPIACLDCEGGRILSGGQDHTLKAFRLEDGAALYALHGHCGPVTCLFIDRVNPATAGSGSQEGMLCVWDLFTVALHRDDNQIRVWRRTGERYAENCSSDRIPYGGGSVTVWGGIYTGDRTELTVFVNSTVNAFRYLEILENNLPQENANGLFKFEVIVKFVGSLEPDAPISVQLLIVLEDADTLEPCRRPSQAVTGVERWFLQVQKLCNS</sequence>
<evidence type="ECO:0000313" key="24">
    <source>
        <dbReference type="EMBL" id="CAG9814063.1"/>
    </source>
</evidence>
<evidence type="ECO:0000256" key="4">
    <source>
        <dbReference type="ARBA" id="ARBA00007410"/>
    </source>
</evidence>
<dbReference type="PROSITE" id="PS50082">
    <property type="entry name" value="WD_REPEATS_2"/>
    <property type="match status" value="1"/>
</dbReference>
<keyword evidence="17" id="KW-0325">Glycoprotein</keyword>
<dbReference type="InterPro" id="IPR015943">
    <property type="entry name" value="WD40/YVTN_repeat-like_dom_sf"/>
</dbReference>
<dbReference type="Pfam" id="PF24006">
    <property type="entry name" value="SCAP_N"/>
    <property type="match status" value="1"/>
</dbReference>
<keyword evidence="6" id="KW-0153">Cholesterol metabolism</keyword>
<evidence type="ECO:0000256" key="1">
    <source>
        <dbReference type="ARBA" id="ARBA00004477"/>
    </source>
</evidence>
<dbReference type="InterPro" id="IPR057042">
    <property type="entry name" value="Beta-prop_SCAP"/>
</dbReference>
<dbReference type="GO" id="GO:0045540">
    <property type="term" value="P:regulation of cholesterol biosynthetic process"/>
    <property type="evidence" value="ECO:0007669"/>
    <property type="project" value="TreeGrafter"/>
</dbReference>
<dbReference type="InterPro" id="IPR036322">
    <property type="entry name" value="WD40_repeat_dom_sf"/>
</dbReference>
<evidence type="ECO:0000256" key="5">
    <source>
        <dbReference type="ARBA" id="ARBA00019541"/>
    </source>
</evidence>
<evidence type="ECO:0000256" key="19">
    <source>
        <dbReference type="ARBA" id="ARBA00045958"/>
    </source>
</evidence>
<dbReference type="InterPro" id="IPR053958">
    <property type="entry name" value="HMGCR/SNAP/NPC1-like_SSD"/>
</dbReference>
<dbReference type="GO" id="GO:0000139">
    <property type="term" value="C:Golgi membrane"/>
    <property type="evidence" value="ECO:0007669"/>
    <property type="project" value="UniProtKB-SubCell"/>
</dbReference>
<evidence type="ECO:0000256" key="14">
    <source>
        <dbReference type="ARBA" id="ARBA00023121"/>
    </source>
</evidence>
<dbReference type="SUPFAM" id="SSF50978">
    <property type="entry name" value="WD40 repeat-like"/>
    <property type="match status" value="1"/>
</dbReference>
<feature type="transmembrane region" description="Helical" evidence="22">
    <location>
        <begin position="26"/>
        <end position="54"/>
    </location>
</feature>